<dbReference type="EMBL" id="CP046904">
    <property type="protein sequence ID" value="QGZ39345.1"/>
    <property type="molecule type" value="Genomic_DNA"/>
</dbReference>
<keyword evidence="4" id="KW-1185">Reference proteome</keyword>
<gene>
    <name evidence="1" type="ORF">GO485_09995</name>
    <name evidence="2" type="ORF">IP92_02404</name>
</gene>
<name>A0A562PSC3_9BURK</name>
<protein>
    <submittedName>
        <fullName evidence="2">Uncharacterized protein</fullName>
    </submittedName>
</protein>
<reference evidence="1 4" key="3">
    <citation type="submission" date="2019-12" db="EMBL/GenBank/DDBJ databases">
        <title>Draft Genome Sequences of Six Type Strains of the Genus Massilia.</title>
        <authorList>
            <person name="Miess H."/>
            <person name="Frediansyah A."/>
            <person name="Goeker M."/>
            <person name="Gross H."/>
        </authorList>
    </citation>
    <scope>NUCLEOTIDE SEQUENCE [LARGE SCALE GENOMIC DNA]</scope>
    <source>
        <strain evidence="1 4">DSM 26639</strain>
    </source>
</reference>
<dbReference type="Proteomes" id="UP000315112">
    <property type="component" value="Unassembled WGS sequence"/>
</dbReference>
<evidence type="ECO:0000313" key="4">
    <source>
        <dbReference type="Proteomes" id="UP000437862"/>
    </source>
</evidence>
<reference evidence="2" key="2">
    <citation type="submission" date="2019-07" db="EMBL/GenBank/DDBJ databases">
        <authorList>
            <person name="Whitman W."/>
            <person name="Huntemann M."/>
            <person name="Clum A."/>
            <person name="Pillay M."/>
            <person name="Palaniappan K."/>
            <person name="Varghese N."/>
            <person name="Mikhailova N."/>
            <person name="Stamatis D."/>
            <person name="Reddy T."/>
            <person name="Daum C."/>
            <person name="Shapiro N."/>
            <person name="Ivanova N."/>
            <person name="Kyrpides N."/>
            <person name="Woyke T."/>
        </authorList>
    </citation>
    <scope>NUCLEOTIDE SEQUENCE</scope>
    <source>
        <strain evidence="2">CGMCC 1.10685</strain>
    </source>
</reference>
<reference evidence="2 3" key="1">
    <citation type="journal article" date="2015" name="Stand. Genomic Sci.">
        <title>Genomic Encyclopedia of Bacterial and Archaeal Type Strains, Phase III: the genomes of soil and plant-associated and newly described type strains.</title>
        <authorList>
            <person name="Whitman W.B."/>
            <person name="Woyke T."/>
            <person name="Klenk H.P."/>
            <person name="Zhou Y."/>
            <person name="Lilburn T.G."/>
            <person name="Beck B.J."/>
            <person name="De Vos P."/>
            <person name="Vandamme P."/>
            <person name="Eisen J.A."/>
            <person name="Garrity G."/>
            <person name="Hugenholtz P."/>
            <person name="Kyrpides N.C."/>
        </authorList>
    </citation>
    <scope>NUCLEOTIDE SEQUENCE [LARGE SCALE GENOMIC DNA]</scope>
    <source>
        <strain evidence="2 3">CGMCC 1.10685</strain>
    </source>
</reference>
<evidence type="ECO:0000313" key="1">
    <source>
        <dbReference type="EMBL" id="QGZ39345.1"/>
    </source>
</evidence>
<dbReference type="RefSeq" id="WP_145875036.1">
    <property type="nucleotide sequence ID" value="NZ_CP046904.1"/>
</dbReference>
<organism evidence="2 3">
    <name type="scientific">Pseudoduganella flava</name>
    <dbReference type="NCBI Taxonomy" id="871742"/>
    <lineage>
        <taxon>Bacteria</taxon>
        <taxon>Pseudomonadati</taxon>
        <taxon>Pseudomonadota</taxon>
        <taxon>Betaproteobacteria</taxon>
        <taxon>Burkholderiales</taxon>
        <taxon>Oxalobacteraceae</taxon>
        <taxon>Telluria group</taxon>
        <taxon>Pseudoduganella</taxon>
    </lineage>
</organism>
<dbReference type="OrthoDB" id="9155225at2"/>
<accession>A0A562PSC3</accession>
<dbReference type="EMBL" id="VLKW01000004">
    <property type="protein sequence ID" value="TWI47345.1"/>
    <property type="molecule type" value="Genomic_DNA"/>
</dbReference>
<proteinExistence type="predicted"/>
<dbReference type="Proteomes" id="UP000437862">
    <property type="component" value="Chromosome"/>
</dbReference>
<dbReference type="AlphaFoldDB" id="A0A562PSC3"/>
<evidence type="ECO:0000313" key="3">
    <source>
        <dbReference type="Proteomes" id="UP000315112"/>
    </source>
</evidence>
<evidence type="ECO:0000313" key="2">
    <source>
        <dbReference type="EMBL" id="TWI47345.1"/>
    </source>
</evidence>
<sequence length="192" mass="21138">MLEPIDELVFEVVGSLADKLSATFTGPSPYNGSLPFAFVLEVACDVVNDKFVVSIRQDSNLVSRITSPFSFEREAALCEGIASILSMKPHSTLAKLTGDLANYGYRFLSLPTGMLRGHTETVTVMADTISELDAALKLNSDPDCIFDLLDGGADPMRRHIKYGRPFEVARILEHMRDDYKEVVAYMRACGAH</sequence>